<dbReference type="EMBL" id="JBHRTR010000054">
    <property type="protein sequence ID" value="MFC3231374.1"/>
    <property type="molecule type" value="Genomic_DNA"/>
</dbReference>
<name>A0ABV7L9P8_9PROT</name>
<evidence type="ECO:0000256" key="4">
    <source>
        <dbReference type="ARBA" id="ARBA00023002"/>
    </source>
</evidence>
<dbReference type="RefSeq" id="WP_379906846.1">
    <property type="nucleotide sequence ID" value="NZ_JBHRTR010000054.1"/>
</dbReference>
<dbReference type="Proteomes" id="UP001595528">
    <property type="component" value="Unassembled WGS sequence"/>
</dbReference>
<dbReference type="Pfam" id="PF03232">
    <property type="entry name" value="COQ7"/>
    <property type="match status" value="1"/>
</dbReference>
<evidence type="ECO:0000256" key="1">
    <source>
        <dbReference type="ARBA" id="ARBA00004749"/>
    </source>
</evidence>
<reference evidence="11" key="1">
    <citation type="journal article" date="2019" name="Int. J. Syst. Evol. Microbiol.">
        <title>The Global Catalogue of Microorganisms (GCM) 10K type strain sequencing project: providing services to taxonomists for standard genome sequencing and annotation.</title>
        <authorList>
            <consortium name="The Broad Institute Genomics Platform"/>
            <consortium name="The Broad Institute Genome Sequencing Center for Infectious Disease"/>
            <person name="Wu L."/>
            <person name="Ma J."/>
        </authorList>
    </citation>
    <scope>NUCLEOTIDE SEQUENCE [LARGE SCALE GENOMIC DNA]</scope>
    <source>
        <strain evidence="11">KCTC 42964</strain>
    </source>
</reference>
<feature type="binding site" evidence="8">
    <location>
        <position position="88"/>
    </location>
    <ligand>
        <name>Fe cation</name>
        <dbReference type="ChEBI" id="CHEBI:24875"/>
        <label>2</label>
    </ligand>
</feature>
<dbReference type="InterPro" id="IPR009078">
    <property type="entry name" value="Ferritin-like_SF"/>
</dbReference>
<evidence type="ECO:0000256" key="9">
    <source>
        <dbReference type="SAM" id="MobiDB-lite"/>
    </source>
</evidence>
<evidence type="ECO:0000256" key="3">
    <source>
        <dbReference type="ARBA" id="ARBA00022723"/>
    </source>
</evidence>
<feature type="binding site" evidence="8">
    <location>
        <position position="91"/>
    </location>
    <ligand>
        <name>Fe cation</name>
        <dbReference type="ChEBI" id="CHEBI:24875"/>
        <label>1</label>
    </ligand>
</feature>
<keyword evidence="2 8" id="KW-0831">Ubiquinone biosynthesis</keyword>
<organism evidence="10 11">
    <name type="scientific">Marinibaculum pumilum</name>
    <dbReference type="NCBI Taxonomy" id="1766165"/>
    <lineage>
        <taxon>Bacteria</taxon>
        <taxon>Pseudomonadati</taxon>
        <taxon>Pseudomonadota</taxon>
        <taxon>Alphaproteobacteria</taxon>
        <taxon>Rhodospirillales</taxon>
        <taxon>Rhodospirillaceae</taxon>
        <taxon>Marinibaculum</taxon>
    </lineage>
</organism>
<dbReference type="SUPFAM" id="SSF47240">
    <property type="entry name" value="Ferritin-like"/>
    <property type="match status" value="1"/>
</dbReference>
<proteinExistence type="inferred from homology"/>
<feature type="region of interest" description="Disordered" evidence="9">
    <location>
        <begin position="1"/>
        <end position="42"/>
    </location>
</feature>
<feature type="binding site" evidence="8">
    <location>
        <position position="88"/>
    </location>
    <ligand>
        <name>Fe cation</name>
        <dbReference type="ChEBI" id="CHEBI:24875"/>
        <label>1</label>
    </ligand>
</feature>
<dbReference type="PANTHER" id="PTHR11237:SF4">
    <property type="entry name" value="5-DEMETHOXYUBIQUINONE HYDROXYLASE, MITOCHONDRIAL"/>
    <property type="match status" value="1"/>
</dbReference>
<feature type="binding site" evidence="8">
    <location>
        <position position="172"/>
    </location>
    <ligand>
        <name>Fe cation</name>
        <dbReference type="ChEBI" id="CHEBI:24875"/>
        <label>2</label>
    </ligand>
</feature>
<dbReference type="PANTHER" id="PTHR11237">
    <property type="entry name" value="COENZYME Q10 BIOSYNTHESIS PROTEIN 7"/>
    <property type="match status" value="1"/>
</dbReference>
<feature type="binding site" evidence="8">
    <location>
        <position position="58"/>
    </location>
    <ligand>
        <name>Fe cation</name>
        <dbReference type="ChEBI" id="CHEBI:24875"/>
        <label>1</label>
    </ligand>
</feature>
<comment type="catalytic activity">
    <reaction evidence="8">
        <text>a 5-methoxy-2-methyl-3-(all-trans-polyprenyl)benzene-1,4-diol + AH2 + O2 = a 3-demethylubiquinol + A + H2O</text>
        <dbReference type="Rhea" id="RHEA:50908"/>
        <dbReference type="Rhea" id="RHEA-COMP:10859"/>
        <dbReference type="Rhea" id="RHEA-COMP:10914"/>
        <dbReference type="ChEBI" id="CHEBI:13193"/>
        <dbReference type="ChEBI" id="CHEBI:15377"/>
        <dbReference type="ChEBI" id="CHEBI:15379"/>
        <dbReference type="ChEBI" id="CHEBI:17499"/>
        <dbReference type="ChEBI" id="CHEBI:84167"/>
        <dbReference type="ChEBI" id="CHEBI:84422"/>
        <dbReference type="EC" id="1.14.99.60"/>
    </reaction>
</comment>
<sequence>MSSPFPFARPRTDAPPPADGEDREAPPGPAHTGDGRLPGDPTVQDRIARMVRVDQAGEYGARRIYQGQLAVLGHRPDAAEIRHMAAQEERHLDYFNREMVVRRVRPTALSPLWHAAGFTLGAATALLGPKAAMACTEAVETEIDRHYRRQLAQLGQEEAALRQKIDDFRKEELEHRDTAIAAGSAEAPAHPVLTAAIRAASRTAIWLSERV</sequence>
<keyword evidence="6 8" id="KW-0503">Monooxygenase</keyword>
<keyword evidence="11" id="KW-1185">Reference proteome</keyword>
<keyword evidence="8" id="KW-1003">Cell membrane</keyword>
<dbReference type="HAMAP" id="MF_01658">
    <property type="entry name" value="COQ7"/>
    <property type="match status" value="1"/>
</dbReference>
<comment type="caution">
    <text evidence="10">The sequence shown here is derived from an EMBL/GenBank/DDBJ whole genome shotgun (WGS) entry which is preliminary data.</text>
</comment>
<keyword evidence="3 8" id="KW-0479">Metal-binding</keyword>
<evidence type="ECO:0000256" key="2">
    <source>
        <dbReference type="ARBA" id="ARBA00022688"/>
    </source>
</evidence>
<evidence type="ECO:0000256" key="5">
    <source>
        <dbReference type="ARBA" id="ARBA00023004"/>
    </source>
</evidence>
<evidence type="ECO:0000313" key="10">
    <source>
        <dbReference type="EMBL" id="MFC3231374.1"/>
    </source>
</evidence>
<evidence type="ECO:0000313" key="11">
    <source>
        <dbReference type="Proteomes" id="UP001595528"/>
    </source>
</evidence>
<accession>A0ABV7L9P8</accession>
<feature type="binding site" evidence="8">
    <location>
        <position position="140"/>
    </location>
    <ligand>
        <name>Fe cation</name>
        <dbReference type="ChEBI" id="CHEBI:24875"/>
        <label>2</label>
    </ligand>
</feature>
<dbReference type="InterPro" id="IPR011566">
    <property type="entry name" value="Ubq_synth_Coq7"/>
</dbReference>
<dbReference type="CDD" id="cd01042">
    <property type="entry name" value="DMQH"/>
    <property type="match status" value="1"/>
</dbReference>
<keyword evidence="7 8" id="KW-0472">Membrane</keyword>
<comment type="cofactor">
    <cofactor evidence="8">
        <name>Fe cation</name>
        <dbReference type="ChEBI" id="CHEBI:24875"/>
    </cofactor>
    <text evidence="8">Binds 2 iron ions per subunit.</text>
</comment>
<comment type="similarity">
    <text evidence="8">Belongs to the COQ7 family.</text>
</comment>
<keyword evidence="5 8" id="KW-0408">Iron</keyword>
<evidence type="ECO:0000256" key="8">
    <source>
        <dbReference type="HAMAP-Rule" id="MF_01658"/>
    </source>
</evidence>
<keyword evidence="4 8" id="KW-0560">Oxidoreductase</keyword>
<evidence type="ECO:0000256" key="7">
    <source>
        <dbReference type="ARBA" id="ARBA00023136"/>
    </source>
</evidence>
<evidence type="ECO:0000256" key="6">
    <source>
        <dbReference type="ARBA" id="ARBA00023033"/>
    </source>
</evidence>
<feature type="binding site" evidence="8">
    <location>
        <position position="172"/>
    </location>
    <ligand>
        <name>Fe cation</name>
        <dbReference type="ChEBI" id="CHEBI:24875"/>
        <label>1</label>
    </ligand>
</feature>
<dbReference type="EC" id="1.14.99.60" evidence="8"/>
<feature type="binding site" evidence="8">
    <location>
        <position position="175"/>
    </location>
    <ligand>
        <name>Fe cation</name>
        <dbReference type="ChEBI" id="CHEBI:24875"/>
        <label>2</label>
    </ligand>
</feature>
<comment type="pathway">
    <text evidence="1 8">Cofactor biosynthesis; ubiquinone biosynthesis.</text>
</comment>
<comment type="function">
    <text evidence="8">Catalyzes the hydroxylation of 2-nonaprenyl-3-methyl-6-methoxy-1,4-benzoquinol during ubiquinone biosynthesis.</text>
</comment>
<comment type="subcellular location">
    <subcellularLocation>
        <location evidence="8">Cell membrane</location>
        <topology evidence="8">Peripheral membrane protein</topology>
    </subcellularLocation>
</comment>
<gene>
    <name evidence="8" type="primary">coq7</name>
    <name evidence="10" type="ORF">ACFOGJ_29270</name>
</gene>
<protein>
    <recommendedName>
        <fullName evidence="8">3-demethoxyubiquinol 3-hydroxylase</fullName>
        <shortName evidence="8">DMQ hydroxylase</shortName>
        <ecNumber evidence="8">1.14.99.60</ecNumber>
    </recommendedName>
    <alternativeName>
        <fullName evidence="8">2-nonaprenyl-3-methyl-6-methoxy-1,4-benzoquinol hydroxylase</fullName>
    </alternativeName>
</protein>